<feature type="transmembrane region" description="Helical" evidence="1">
    <location>
        <begin position="181"/>
        <end position="202"/>
    </location>
</feature>
<organism evidence="2 3">
    <name type="scientific">Vibrio nigripulchritudo SOn1</name>
    <dbReference type="NCBI Taxonomy" id="1238450"/>
    <lineage>
        <taxon>Bacteria</taxon>
        <taxon>Pseudomonadati</taxon>
        <taxon>Pseudomonadota</taxon>
        <taxon>Gammaproteobacteria</taxon>
        <taxon>Vibrionales</taxon>
        <taxon>Vibrionaceae</taxon>
        <taxon>Vibrio</taxon>
    </lineage>
</organism>
<evidence type="ECO:0000313" key="3">
    <source>
        <dbReference type="Proteomes" id="UP000018211"/>
    </source>
</evidence>
<dbReference type="RefSeq" id="WP_022611896.1">
    <property type="nucleotide sequence ID" value="NZ_LK391965.1"/>
</dbReference>
<dbReference type="EMBL" id="CAOF01000102">
    <property type="protein sequence ID" value="CCO46858.1"/>
    <property type="molecule type" value="Genomic_DNA"/>
</dbReference>
<name>A0AAV2VR05_9VIBR</name>
<keyword evidence="1" id="KW-0472">Membrane</keyword>
<dbReference type="InterPro" id="IPR009339">
    <property type="entry name" value="DUF998"/>
</dbReference>
<dbReference type="AlphaFoldDB" id="A0AAV2VR05"/>
<gene>
    <name evidence="2" type="ORF">VIBNISOn1_1900022</name>
</gene>
<proteinExistence type="predicted"/>
<feature type="transmembrane region" description="Helical" evidence="1">
    <location>
        <begin position="7"/>
        <end position="29"/>
    </location>
</feature>
<evidence type="ECO:0000313" key="2">
    <source>
        <dbReference type="EMBL" id="CCO46858.1"/>
    </source>
</evidence>
<feature type="transmembrane region" description="Helical" evidence="1">
    <location>
        <begin position="150"/>
        <end position="169"/>
    </location>
</feature>
<dbReference type="Proteomes" id="UP000018211">
    <property type="component" value="Unassembled WGS sequence"/>
</dbReference>
<protein>
    <recommendedName>
        <fullName evidence="4">DUF998 domain-containing protein</fullName>
    </recommendedName>
</protein>
<keyword evidence="1" id="KW-1133">Transmembrane helix</keyword>
<reference evidence="2 3" key="1">
    <citation type="journal article" date="2013" name="ISME J.">
        <title>Comparative genomics of pathogenic lineages of Vibrio nigripulchritudo identifies virulence-associated traits.</title>
        <authorList>
            <person name="Goudenege D."/>
            <person name="Labreuche Y."/>
            <person name="Krin E."/>
            <person name="Ansquer D."/>
            <person name="Mangenot S."/>
            <person name="Calteau A."/>
            <person name="Medigue C."/>
            <person name="Mazel D."/>
            <person name="Polz M.F."/>
            <person name="Le Roux F."/>
        </authorList>
    </citation>
    <scope>NUCLEOTIDE SEQUENCE [LARGE SCALE GENOMIC DNA]</scope>
    <source>
        <strain evidence="2 3">SOn1</strain>
    </source>
</reference>
<feature type="transmembrane region" description="Helical" evidence="1">
    <location>
        <begin position="115"/>
        <end position="138"/>
    </location>
</feature>
<evidence type="ECO:0000256" key="1">
    <source>
        <dbReference type="SAM" id="Phobius"/>
    </source>
</evidence>
<feature type="transmembrane region" description="Helical" evidence="1">
    <location>
        <begin position="83"/>
        <end position="103"/>
    </location>
</feature>
<feature type="transmembrane region" description="Helical" evidence="1">
    <location>
        <begin position="49"/>
        <end position="71"/>
    </location>
</feature>
<keyword evidence="1" id="KW-0812">Transmembrane</keyword>
<dbReference type="Pfam" id="PF06197">
    <property type="entry name" value="DUF998"/>
    <property type="match status" value="1"/>
</dbReference>
<accession>A0AAV2VR05</accession>
<comment type="caution">
    <text evidence="2">The sequence shown here is derived from an EMBL/GenBank/DDBJ whole genome shotgun (WGS) entry which is preliminary data.</text>
</comment>
<sequence length="214" mass="23770">MNSRYLLLALPVFSFIWFTSTVFIAGYFYPDYSHISQFISELGATGAPHGAYVNYLGFIPTELFILGFVLISYSVLPRTKLNTIGLIFIAIYGITLGIAAFFPCDFECRPDTPSISHNIHMASAFPGYLCGIMAIFCLSSGSISWSKAKVFKFTGYTAAIVALIAFLSLDPSSKTVGLNQRILELTIYSWLIFLGYSLSNYLHNTCEPSSRHNR</sequence>
<evidence type="ECO:0008006" key="4">
    <source>
        <dbReference type="Google" id="ProtNLM"/>
    </source>
</evidence>